<reference evidence="1" key="1">
    <citation type="submission" date="2018-05" db="EMBL/GenBank/DDBJ databases">
        <authorList>
            <person name="Lanie J.A."/>
            <person name="Ng W.-L."/>
            <person name="Kazmierczak K.M."/>
            <person name="Andrzejewski T.M."/>
            <person name="Davidsen T.M."/>
            <person name="Wayne K.J."/>
            <person name="Tettelin H."/>
            <person name="Glass J.I."/>
            <person name="Rusch D."/>
            <person name="Podicherti R."/>
            <person name="Tsui H.-C.T."/>
            <person name="Winkler M.E."/>
        </authorList>
    </citation>
    <scope>NUCLEOTIDE SEQUENCE</scope>
</reference>
<sequence>MARTIGPLVKYYKVTESANALALALVLKEKLLEEVFDEKGSFDIEKFGTHAHSITCVMSSLAQLAELTKDSTLMNRVKAFYDNGLWAMRDELGWSIENCGEGPNPDEGEMNNTGDIVETALILGDWGYTEYYGDAERILRCHLLPSQLRDISFIKDPANPTNSDGKINVGPRLQGAWGFPAPFGHEPLENKRIRFNLDVVGGTVASLCEVYRSLSSLKENTISINLLFDQDNEYVKVSSPYPSNKVEILPKTPKPLSIRIPKWVNRNNIKISGQDIEPIWTNGYCMFPSMNVGKPISISTPLRVQTLNLKHKTRNIEVKLKGDEVVAMQNFGADLTFFDPID</sequence>
<accession>A0A382LUK1</accession>
<protein>
    <recommendedName>
        <fullName evidence="2">Alpha-L-rhamnosidase six-hairpin glycosidase domain-containing protein</fullName>
    </recommendedName>
</protein>
<proteinExistence type="predicted"/>
<evidence type="ECO:0000313" key="1">
    <source>
        <dbReference type="EMBL" id="SVC38591.1"/>
    </source>
</evidence>
<gene>
    <name evidence="1" type="ORF">METZ01_LOCUS291445</name>
</gene>
<dbReference type="EMBL" id="UINC01088405">
    <property type="protein sequence ID" value="SVC38591.1"/>
    <property type="molecule type" value="Genomic_DNA"/>
</dbReference>
<evidence type="ECO:0008006" key="2">
    <source>
        <dbReference type="Google" id="ProtNLM"/>
    </source>
</evidence>
<dbReference type="AlphaFoldDB" id="A0A382LUK1"/>
<organism evidence="1">
    <name type="scientific">marine metagenome</name>
    <dbReference type="NCBI Taxonomy" id="408172"/>
    <lineage>
        <taxon>unclassified sequences</taxon>
        <taxon>metagenomes</taxon>
        <taxon>ecological metagenomes</taxon>
    </lineage>
</organism>
<name>A0A382LUK1_9ZZZZ</name>